<sequence>MDLTAAVRAARRAAQDDDHGGLAGLIEAEWIHLIRVPGLLPDLLGRLDHDQRQRHPALELIMDRTAPALPRGPEPVPDRVRTVQRMIDEGRYADDEVRVSVEHAVLRSLRDHGHYDSAVRHAAAIRSIGERLILARDADHRKLATLSLHNGVVNLLAGQLMEAGGDLHAVTYLPNAHPDDLAGAAGELALLHAVYGEQATAQRWADQADSVPDGWAADWLNPGPHVGQLSAQLILATDRLDWVTYEEVLGRLHTGRFVHDEHLYLAQYAQARAGLVRGQQRLLLDQIAHLRRTWPKQLPADSLPQTLLGGIELQLALSLGDFARAKQLVPSEPRNHQQVLQVAHWLLATSRPSEAAELISDGPWLEQAPRRGAIDLSLALATALDRIGDQHRSAQLVRRALTQSGDPGTIRHSLVTMDRRTLISAGDHEPAVKAVITALQVVLFVEPTADGDADRVALTPREKVVLGLLADGGTAAEIAESLFVSVHTVRNQTQRIYRKLRATSRRHAIDIATRRGLLPSAGRHPESVGR</sequence>
<dbReference type="EMBL" id="JACCBU010000001">
    <property type="protein sequence ID" value="NYE74169.1"/>
    <property type="molecule type" value="Genomic_DNA"/>
</dbReference>
<keyword evidence="3" id="KW-0804">Transcription</keyword>
<name>A0A7Y9IC59_9ACTN</name>
<organism evidence="5 6">
    <name type="scientific">Microlunatus parietis</name>
    <dbReference type="NCBI Taxonomy" id="682979"/>
    <lineage>
        <taxon>Bacteria</taxon>
        <taxon>Bacillati</taxon>
        <taxon>Actinomycetota</taxon>
        <taxon>Actinomycetes</taxon>
        <taxon>Propionibacteriales</taxon>
        <taxon>Propionibacteriaceae</taxon>
        <taxon>Microlunatus</taxon>
    </lineage>
</organism>
<protein>
    <submittedName>
        <fullName evidence="5">DNA-binding CsgD family transcriptional regulator</fullName>
    </submittedName>
</protein>
<gene>
    <name evidence="5" type="ORF">BKA15_005498</name>
</gene>
<evidence type="ECO:0000313" key="6">
    <source>
        <dbReference type="Proteomes" id="UP000569914"/>
    </source>
</evidence>
<evidence type="ECO:0000256" key="2">
    <source>
        <dbReference type="ARBA" id="ARBA00023125"/>
    </source>
</evidence>
<proteinExistence type="predicted"/>
<reference evidence="5 6" key="1">
    <citation type="submission" date="2020-07" db="EMBL/GenBank/DDBJ databases">
        <title>Sequencing the genomes of 1000 actinobacteria strains.</title>
        <authorList>
            <person name="Klenk H.-P."/>
        </authorList>
    </citation>
    <scope>NUCLEOTIDE SEQUENCE [LARGE SCALE GENOMIC DNA]</scope>
    <source>
        <strain evidence="5 6">DSM 22083</strain>
    </source>
</reference>
<dbReference type="PROSITE" id="PS50043">
    <property type="entry name" value="HTH_LUXR_2"/>
    <property type="match status" value="1"/>
</dbReference>
<evidence type="ECO:0000256" key="1">
    <source>
        <dbReference type="ARBA" id="ARBA00023015"/>
    </source>
</evidence>
<dbReference type="InterPro" id="IPR016032">
    <property type="entry name" value="Sig_transdc_resp-reg_C-effctor"/>
</dbReference>
<dbReference type="GO" id="GO:0006355">
    <property type="term" value="P:regulation of DNA-templated transcription"/>
    <property type="evidence" value="ECO:0007669"/>
    <property type="project" value="InterPro"/>
</dbReference>
<feature type="domain" description="HTH luxR-type" evidence="4">
    <location>
        <begin position="451"/>
        <end position="516"/>
    </location>
</feature>
<dbReference type="PROSITE" id="PS00622">
    <property type="entry name" value="HTH_LUXR_1"/>
    <property type="match status" value="1"/>
</dbReference>
<keyword evidence="1" id="KW-0805">Transcription regulation</keyword>
<evidence type="ECO:0000313" key="5">
    <source>
        <dbReference type="EMBL" id="NYE74169.1"/>
    </source>
</evidence>
<dbReference type="PANTHER" id="PTHR44688">
    <property type="entry name" value="DNA-BINDING TRANSCRIPTIONAL ACTIVATOR DEVR_DOSR"/>
    <property type="match status" value="1"/>
</dbReference>
<dbReference type="SUPFAM" id="SSF46894">
    <property type="entry name" value="C-terminal effector domain of the bipartite response regulators"/>
    <property type="match status" value="1"/>
</dbReference>
<dbReference type="PANTHER" id="PTHR44688:SF16">
    <property type="entry name" value="DNA-BINDING TRANSCRIPTIONAL ACTIVATOR DEVR_DOSR"/>
    <property type="match status" value="1"/>
</dbReference>
<dbReference type="RefSeq" id="WP_179756281.1">
    <property type="nucleotide sequence ID" value="NZ_JACCBU010000001.1"/>
</dbReference>
<accession>A0A7Y9IC59</accession>
<dbReference type="Pfam" id="PF00196">
    <property type="entry name" value="GerE"/>
    <property type="match status" value="1"/>
</dbReference>
<dbReference type="InterPro" id="IPR000792">
    <property type="entry name" value="Tscrpt_reg_LuxR_C"/>
</dbReference>
<dbReference type="Gene3D" id="1.10.10.10">
    <property type="entry name" value="Winged helix-like DNA-binding domain superfamily/Winged helix DNA-binding domain"/>
    <property type="match status" value="1"/>
</dbReference>
<dbReference type="SMART" id="SM00421">
    <property type="entry name" value="HTH_LUXR"/>
    <property type="match status" value="1"/>
</dbReference>
<dbReference type="Proteomes" id="UP000569914">
    <property type="component" value="Unassembled WGS sequence"/>
</dbReference>
<dbReference type="PRINTS" id="PR00038">
    <property type="entry name" value="HTHLUXR"/>
</dbReference>
<dbReference type="AlphaFoldDB" id="A0A7Y9IC59"/>
<keyword evidence="6" id="KW-1185">Reference proteome</keyword>
<comment type="caution">
    <text evidence="5">The sequence shown here is derived from an EMBL/GenBank/DDBJ whole genome shotgun (WGS) entry which is preliminary data.</text>
</comment>
<evidence type="ECO:0000256" key="3">
    <source>
        <dbReference type="ARBA" id="ARBA00023163"/>
    </source>
</evidence>
<dbReference type="CDD" id="cd06170">
    <property type="entry name" value="LuxR_C_like"/>
    <property type="match status" value="1"/>
</dbReference>
<dbReference type="GO" id="GO:0003677">
    <property type="term" value="F:DNA binding"/>
    <property type="evidence" value="ECO:0007669"/>
    <property type="project" value="UniProtKB-KW"/>
</dbReference>
<evidence type="ECO:0000259" key="4">
    <source>
        <dbReference type="PROSITE" id="PS50043"/>
    </source>
</evidence>
<keyword evidence="2 5" id="KW-0238">DNA-binding</keyword>
<dbReference type="InterPro" id="IPR036388">
    <property type="entry name" value="WH-like_DNA-bd_sf"/>
</dbReference>